<comment type="caution">
    <text evidence="4">The sequence shown here is derived from an EMBL/GenBank/DDBJ whole genome shotgun (WGS) entry which is preliminary data.</text>
</comment>
<dbReference type="Pfam" id="PF01361">
    <property type="entry name" value="Tautomerase"/>
    <property type="match status" value="1"/>
</dbReference>
<evidence type="ECO:0000313" key="5">
    <source>
        <dbReference type="Proteomes" id="UP001597176"/>
    </source>
</evidence>
<dbReference type="Proteomes" id="UP001597176">
    <property type="component" value="Unassembled WGS sequence"/>
</dbReference>
<keyword evidence="5" id="KW-1185">Reference proteome</keyword>
<gene>
    <name evidence="4" type="ORF">ACFQ4G_07485</name>
</gene>
<dbReference type="PANTHER" id="PTHR35530">
    <property type="entry name" value="TAUTOMERASE-RELATED"/>
    <property type="match status" value="1"/>
</dbReference>
<protein>
    <submittedName>
        <fullName evidence="4">4-oxalocrotonate tautomerase family protein</fullName>
    </submittedName>
</protein>
<dbReference type="PANTHER" id="PTHR35530:SF2">
    <property type="entry name" value="BSL4019 PROTEIN"/>
    <property type="match status" value="1"/>
</dbReference>
<dbReference type="InterPro" id="IPR014347">
    <property type="entry name" value="Tautomerase/MIF_sf"/>
</dbReference>
<dbReference type="EMBL" id="JBHTND010000007">
    <property type="protein sequence ID" value="MFD1301429.1"/>
    <property type="molecule type" value="Genomic_DNA"/>
</dbReference>
<dbReference type="InterPro" id="IPR004370">
    <property type="entry name" value="4-OT-like_dom"/>
</dbReference>
<dbReference type="Gene3D" id="3.30.429.10">
    <property type="entry name" value="Macrophage Migration Inhibitory Factor"/>
    <property type="match status" value="2"/>
</dbReference>
<sequence>MPFVNVKIAGRPLEADQVGVLHREVTALMAEVLGKKVELTAVLIEEVPAAAWQVGARPVSCAAHIEAAVTAGTNSRREKADFIARADALLRRVLGDELPLASYVVVHEIAADAWGYGGRTQEHRRLAR</sequence>
<comment type="similarity">
    <text evidence="1">Belongs to the 4-oxalocrotonate tautomerase family.</text>
</comment>
<evidence type="ECO:0000259" key="3">
    <source>
        <dbReference type="Pfam" id="PF01361"/>
    </source>
</evidence>
<feature type="domain" description="4-oxalocrotonate tautomerase-like" evidence="3">
    <location>
        <begin position="2"/>
        <end position="56"/>
    </location>
</feature>
<name>A0ABW3WXS5_9HYPH</name>
<proteinExistence type="inferred from homology"/>
<dbReference type="RefSeq" id="WP_238204969.1">
    <property type="nucleotide sequence ID" value="NZ_JBHTND010000007.1"/>
</dbReference>
<evidence type="ECO:0000313" key="4">
    <source>
        <dbReference type="EMBL" id="MFD1301429.1"/>
    </source>
</evidence>
<organism evidence="4 5">
    <name type="scientific">Methylobacterium marchantiae</name>
    <dbReference type="NCBI Taxonomy" id="600331"/>
    <lineage>
        <taxon>Bacteria</taxon>
        <taxon>Pseudomonadati</taxon>
        <taxon>Pseudomonadota</taxon>
        <taxon>Alphaproteobacteria</taxon>
        <taxon>Hyphomicrobiales</taxon>
        <taxon>Methylobacteriaceae</taxon>
        <taxon>Methylobacterium</taxon>
    </lineage>
</organism>
<dbReference type="SUPFAM" id="SSF55331">
    <property type="entry name" value="Tautomerase/MIF"/>
    <property type="match status" value="1"/>
</dbReference>
<accession>A0ABW3WXS5</accession>
<reference evidence="5" key="1">
    <citation type="journal article" date="2019" name="Int. J. Syst. Evol. Microbiol.">
        <title>The Global Catalogue of Microorganisms (GCM) 10K type strain sequencing project: providing services to taxonomists for standard genome sequencing and annotation.</title>
        <authorList>
            <consortium name="The Broad Institute Genomics Platform"/>
            <consortium name="The Broad Institute Genome Sequencing Center for Infectious Disease"/>
            <person name="Wu L."/>
            <person name="Ma J."/>
        </authorList>
    </citation>
    <scope>NUCLEOTIDE SEQUENCE [LARGE SCALE GENOMIC DNA]</scope>
    <source>
        <strain evidence="5">CCUG 56108</strain>
    </source>
</reference>
<keyword evidence="2" id="KW-0413">Isomerase</keyword>
<evidence type="ECO:0000256" key="1">
    <source>
        <dbReference type="ARBA" id="ARBA00006723"/>
    </source>
</evidence>
<evidence type="ECO:0000256" key="2">
    <source>
        <dbReference type="ARBA" id="ARBA00023235"/>
    </source>
</evidence>